<organism evidence="1 2">
    <name type="scientific">Austropuccinia psidii MF-1</name>
    <dbReference type="NCBI Taxonomy" id="1389203"/>
    <lineage>
        <taxon>Eukaryota</taxon>
        <taxon>Fungi</taxon>
        <taxon>Dikarya</taxon>
        <taxon>Basidiomycota</taxon>
        <taxon>Pucciniomycotina</taxon>
        <taxon>Pucciniomycetes</taxon>
        <taxon>Pucciniales</taxon>
        <taxon>Sphaerophragmiaceae</taxon>
        <taxon>Austropuccinia</taxon>
    </lineage>
</organism>
<dbReference type="EMBL" id="AVOT02004060">
    <property type="protein sequence ID" value="MBW0475322.1"/>
    <property type="molecule type" value="Genomic_DNA"/>
</dbReference>
<dbReference type="Proteomes" id="UP000765509">
    <property type="component" value="Unassembled WGS sequence"/>
</dbReference>
<gene>
    <name evidence="1" type="ORF">O181_015037</name>
</gene>
<dbReference type="AlphaFoldDB" id="A0A9Q3C2U6"/>
<comment type="caution">
    <text evidence="1">The sequence shown here is derived from an EMBL/GenBank/DDBJ whole genome shotgun (WGS) entry which is preliminary data.</text>
</comment>
<accession>A0A9Q3C2U6</accession>
<sequence>MELSLLGHNNHFGPHQSLQKGPKIPLGPLSSIQDPPLQVWGRTLDMLKIHAINGLETPLLGLLDSLDTHKNWAQGAKLDIEYLFTPCRPEEAKYGNFNQFGDGKQEK</sequence>
<proteinExistence type="predicted"/>
<reference evidence="1" key="1">
    <citation type="submission" date="2021-03" db="EMBL/GenBank/DDBJ databases">
        <title>Draft genome sequence of rust myrtle Austropuccinia psidii MF-1, a brazilian biotype.</title>
        <authorList>
            <person name="Quecine M.C."/>
            <person name="Pachon D.M.R."/>
            <person name="Bonatelli M.L."/>
            <person name="Correr F.H."/>
            <person name="Franceschini L.M."/>
            <person name="Leite T.F."/>
            <person name="Margarido G.R.A."/>
            <person name="Almeida C.A."/>
            <person name="Ferrarezi J.A."/>
            <person name="Labate C.A."/>
        </authorList>
    </citation>
    <scope>NUCLEOTIDE SEQUENCE</scope>
    <source>
        <strain evidence="1">MF-1</strain>
    </source>
</reference>
<evidence type="ECO:0000313" key="2">
    <source>
        <dbReference type="Proteomes" id="UP000765509"/>
    </source>
</evidence>
<name>A0A9Q3C2U6_9BASI</name>
<protein>
    <submittedName>
        <fullName evidence="1">Uncharacterized protein</fullName>
    </submittedName>
</protein>
<keyword evidence="2" id="KW-1185">Reference proteome</keyword>
<evidence type="ECO:0000313" key="1">
    <source>
        <dbReference type="EMBL" id="MBW0475322.1"/>
    </source>
</evidence>